<name>A0A2P1BPC6_KLEPN</name>
<keyword evidence="1" id="KW-0614">Plasmid</keyword>
<reference evidence="1" key="1">
    <citation type="submission" date="2017-12" db="EMBL/GenBank/DDBJ databases">
        <title>Insights into the successfully spreading KPC-encoding IncII plasmids.</title>
        <authorList>
            <person name="Brandt C."/>
            <person name="Pletz M.W."/>
            <person name="Makarewicz O."/>
        </authorList>
    </citation>
    <scope>NUCLEOTIDE SEQUENCE</scope>
    <source>
        <strain evidence="1">St015256/1</strain>
        <plasmid evidence="1">pUJ-83KPC</plasmid>
    </source>
</reference>
<evidence type="ECO:0000313" key="1">
    <source>
        <dbReference type="EMBL" id="AVI43603.1"/>
    </source>
</evidence>
<dbReference type="AlphaFoldDB" id="A0A2P1BPC6"/>
<geneLocation type="plasmid" evidence="1">
    <name>pUJ-83KPC</name>
</geneLocation>
<dbReference type="EMBL" id="MG700549">
    <property type="protein sequence ID" value="AVI43603.1"/>
    <property type="molecule type" value="Genomic_DNA"/>
</dbReference>
<sequence>MAQWLISPPRQKHGVTNRMDKCAKTLNGTVLLCLENWPKWPGNICVKVLRSISKVSYVAASGLINLVWRSTLQKLWLTLGHHADAGRPP</sequence>
<accession>A0A2P1BPC6</accession>
<protein>
    <submittedName>
        <fullName evidence="1">Uncharacterized protein</fullName>
    </submittedName>
</protein>
<organism evidence="1">
    <name type="scientific">Klebsiella pneumoniae</name>
    <dbReference type="NCBI Taxonomy" id="573"/>
    <lineage>
        <taxon>Bacteria</taxon>
        <taxon>Pseudomonadati</taxon>
        <taxon>Pseudomonadota</taxon>
        <taxon>Gammaproteobacteria</taxon>
        <taxon>Enterobacterales</taxon>
        <taxon>Enterobacteriaceae</taxon>
        <taxon>Klebsiella/Raoultella group</taxon>
        <taxon>Klebsiella</taxon>
        <taxon>Klebsiella pneumoniae complex</taxon>
    </lineage>
</organism>
<proteinExistence type="predicted"/>